<dbReference type="AlphaFoldDB" id="A0A087UQW3"/>
<name>A0A087UQW3_STEMI</name>
<keyword evidence="2" id="KW-1185">Reference proteome</keyword>
<evidence type="ECO:0000313" key="2">
    <source>
        <dbReference type="Proteomes" id="UP000054359"/>
    </source>
</evidence>
<gene>
    <name evidence="1" type="ORF">X975_23078</name>
</gene>
<reference evidence="1 2" key="1">
    <citation type="submission" date="2013-11" db="EMBL/GenBank/DDBJ databases">
        <title>Genome sequencing of Stegodyphus mimosarum.</title>
        <authorList>
            <person name="Bechsgaard J."/>
        </authorList>
    </citation>
    <scope>NUCLEOTIDE SEQUENCE [LARGE SCALE GENOMIC DNA]</scope>
</reference>
<accession>A0A087UQW3</accession>
<dbReference type="STRING" id="407821.A0A087UQW3"/>
<organism evidence="1 2">
    <name type="scientific">Stegodyphus mimosarum</name>
    <name type="common">African social velvet spider</name>
    <dbReference type="NCBI Taxonomy" id="407821"/>
    <lineage>
        <taxon>Eukaryota</taxon>
        <taxon>Metazoa</taxon>
        <taxon>Ecdysozoa</taxon>
        <taxon>Arthropoda</taxon>
        <taxon>Chelicerata</taxon>
        <taxon>Arachnida</taxon>
        <taxon>Araneae</taxon>
        <taxon>Araneomorphae</taxon>
        <taxon>Entelegynae</taxon>
        <taxon>Eresoidea</taxon>
        <taxon>Eresidae</taxon>
        <taxon>Stegodyphus</taxon>
    </lineage>
</organism>
<sequence length="38" mass="4370">MQDLHVTEILPPMITLSEAYIQIWERRPAEECAVKNGS</sequence>
<dbReference type="Proteomes" id="UP000054359">
    <property type="component" value="Unassembled WGS sequence"/>
</dbReference>
<dbReference type="EMBL" id="KK121115">
    <property type="protein sequence ID" value="KFM79752.1"/>
    <property type="molecule type" value="Genomic_DNA"/>
</dbReference>
<dbReference type="OrthoDB" id="10263353at2759"/>
<proteinExistence type="predicted"/>
<feature type="non-terminal residue" evidence="1">
    <location>
        <position position="38"/>
    </location>
</feature>
<evidence type="ECO:0000313" key="1">
    <source>
        <dbReference type="EMBL" id="KFM79752.1"/>
    </source>
</evidence>
<protein>
    <submittedName>
        <fullName evidence="1">U4/U6.U5 tri-snRNP-associated protein 2</fullName>
    </submittedName>
</protein>